<comment type="subcellular location">
    <subcellularLocation>
        <location evidence="1">Membrane</location>
        <topology evidence="1">Multi-pass membrane protein</topology>
    </subcellularLocation>
</comment>
<dbReference type="GO" id="GO:0016020">
    <property type="term" value="C:membrane"/>
    <property type="evidence" value="ECO:0007669"/>
    <property type="project" value="UniProtKB-SubCell"/>
</dbReference>
<dbReference type="PANTHER" id="PTHR43847">
    <property type="entry name" value="BLL3993 PROTEIN"/>
    <property type="match status" value="1"/>
</dbReference>
<feature type="transmembrane region" description="Helical" evidence="5">
    <location>
        <begin position="129"/>
        <end position="156"/>
    </location>
</feature>
<dbReference type="AlphaFoldDB" id="A0A841PQ35"/>
<comment type="caution">
    <text evidence="6">The sequence shown here is derived from an EMBL/GenBank/DDBJ whole genome shotgun (WGS) entry which is preliminary data.</text>
</comment>
<dbReference type="InterPro" id="IPR007269">
    <property type="entry name" value="ICMT_MeTrfase"/>
</dbReference>
<dbReference type="GO" id="GO:0004671">
    <property type="term" value="F:protein C-terminal S-isoprenylcysteine carboxyl O-methyltransferase activity"/>
    <property type="evidence" value="ECO:0007669"/>
    <property type="project" value="InterPro"/>
</dbReference>
<evidence type="ECO:0000256" key="5">
    <source>
        <dbReference type="SAM" id="Phobius"/>
    </source>
</evidence>
<keyword evidence="6" id="KW-0489">Methyltransferase</keyword>
<keyword evidence="6" id="KW-0808">Transferase</keyword>
<dbReference type="PANTHER" id="PTHR43847:SF1">
    <property type="entry name" value="BLL3993 PROTEIN"/>
    <property type="match status" value="1"/>
</dbReference>
<dbReference type="InterPro" id="IPR052527">
    <property type="entry name" value="Metal_cation-efflux_comp"/>
</dbReference>
<dbReference type="Gene3D" id="1.20.120.1630">
    <property type="match status" value="1"/>
</dbReference>
<accession>A0A841PQ35</accession>
<dbReference type="EMBL" id="JACHHJ010000004">
    <property type="protein sequence ID" value="MBB6450849.1"/>
    <property type="molecule type" value="Genomic_DNA"/>
</dbReference>
<keyword evidence="3 5" id="KW-1133">Transmembrane helix</keyword>
<feature type="transmembrane region" description="Helical" evidence="5">
    <location>
        <begin position="70"/>
        <end position="88"/>
    </location>
</feature>
<keyword evidence="4 5" id="KW-0472">Membrane</keyword>
<name>A0A841PQ35_9BACL</name>
<dbReference type="Pfam" id="PF04140">
    <property type="entry name" value="ICMT"/>
    <property type="match status" value="1"/>
</dbReference>
<evidence type="ECO:0000256" key="4">
    <source>
        <dbReference type="ARBA" id="ARBA00023136"/>
    </source>
</evidence>
<protein>
    <submittedName>
        <fullName evidence="6">Methyltransferase</fullName>
    </submittedName>
</protein>
<evidence type="ECO:0000313" key="6">
    <source>
        <dbReference type="EMBL" id="MBB6450849.1"/>
    </source>
</evidence>
<dbReference type="Proteomes" id="UP000568839">
    <property type="component" value="Unassembled WGS sequence"/>
</dbReference>
<evidence type="ECO:0000256" key="1">
    <source>
        <dbReference type="ARBA" id="ARBA00004141"/>
    </source>
</evidence>
<evidence type="ECO:0000313" key="7">
    <source>
        <dbReference type="Proteomes" id="UP000568839"/>
    </source>
</evidence>
<gene>
    <name evidence="6" type="ORF">HNR44_002839</name>
</gene>
<proteinExistence type="predicted"/>
<feature type="transmembrane region" description="Helical" evidence="5">
    <location>
        <begin position="40"/>
        <end position="58"/>
    </location>
</feature>
<dbReference type="RefSeq" id="WP_184404913.1">
    <property type="nucleotide sequence ID" value="NZ_JACHHJ010000004.1"/>
</dbReference>
<keyword evidence="7" id="KW-1185">Reference proteome</keyword>
<organism evidence="6 7">
    <name type="scientific">Geomicrobium halophilum</name>
    <dbReference type="NCBI Taxonomy" id="549000"/>
    <lineage>
        <taxon>Bacteria</taxon>
        <taxon>Bacillati</taxon>
        <taxon>Bacillota</taxon>
        <taxon>Bacilli</taxon>
        <taxon>Bacillales</taxon>
        <taxon>Geomicrobium</taxon>
    </lineage>
</organism>
<evidence type="ECO:0000256" key="3">
    <source>
        <dbReference type="ARBA" id="ARBA00022989"/>
    </source>
</evidence>
<reference evidence="6 7" key="1">
    <citation type="submission" date="2020-08" db="EMBL/GenBank/DDBJ databases">
        <title>Genomic Encyclopedia of Type Strains, Phase IV (KMG-IV): sequencing the most valuable type-strain genomes for metagenomic binning, comparative biology and taxonomic classification.</title>
        <authorList>
            <person name="Goeker M."/>
        </authorList>
    </citation>
    <scope>NUCLEOTIDE SEQUENCE [LARGE SCALE GENOMIC DNA]</scope>
    <source>
        <strain evidence="6 7">DSM 21769</strain>
    </source>
</reference>
<sequence>MVLFILLYLWVIVFRCVELWWARKNEAWMKARGGEEYGGGHYPWIVAMHTAFLLSFLFEAFFRDFALSPGWPILLILFLGTQGLRAWALGSLGRFWNVKVIVLPGENVIQKGPYRWLKHPNYLVVTLEILLLPLIFQAYITAVIFTIVNACVLFFVRIPIEERALKVYDRTE</sequence>
<evidence type="ECO:0000256" key="2">
    <source>
        <dbReference type="ARBA" id="ARBA00022692"/>
    </source>
</evidence>
<keyword evidence="2 5" id="KW-0812">Transmembrane</keyword>
<dbReference type="GO" id="GO:0032259">
    <property type="term" value="P:methylation"/>
    <property type="evidence" value="ECO:0007669"/>
    <property type="project" value="UniProtKB-KW"/>
</dbReference>